<dbReference type="Proteomes" id="UP000004088">
    <property type="component" value="Unassembled WGS sequence"/>
</dbReference>
<name>F0F2P9_9NEIS</name>
<proteinExistence type="predicted"/>
<dbReference type="AlphaFoldDB" id="F0F2P9"/>
<comment type="caution">
    <text evidence="1">The sequence shown here is derived from an EMBL/GenBank/DDBJ whole genome shotgun (WGS) entry which is preliminary data.</text>
</comment>
<dbReference type="EMBL" id="AEWV01000045">
    <property type="protein sequence ID" value="EGC16188.1"/>
    <property type="molecule type" value="Genomic_DNA"/>
</dbReference>
<gene>
    <name evidence="1" type="ORF">HMPREF9098_2357</name>
</gene>
<reference evidence="1 2" key="1">
    <citation type="submission" date="2011-01" db="EMBL/GenBank/DDBJ databases">
        <authorList>
            <person name="Muzny D."/>
            <person name="Qin X."/>
            <person name="Deng J."/>
            <person name="Jiang H."/>
            <person name="Liu Y."/>
            <person name="Qu J."/>
            <person name="Song X.-Z."/>
            <person name="Zhang L."/>
            <person name="Thornton R."/>
            <person name="Coyle M."/>
            <person name="Francisco L."/>
            <person name="Jackson L."/>
            <person name="Javaid M."/>
            <person name="Korchina V."/>
            <person name="Kovar C."/>
            <person name="Mata R."/>
            <person name="Mathew T."/>
            <person name="Ngo R."/>
            <person name="Nguyen L."/>
            <person name="Nguyen N."/>
            <person name="Okwuonu G."/>
            <person name="Ongeri F."/>
            <person name="Pham C."/>
            <person name="Simmons D."/>
            <person name="Wilczek-Boney K."/>
            <person name="Hale W."/>
            <person name="Jakkamsetti A."/>
            <person name="Pham P."/>
            <person name="Ruth R."/>
            <person name="San Lucas F."/>
            <person name="Warren J."/>
            <person name="Zhang J."/>
            <person name="Zhao Z."/>
            <person name="Zhou C."/>
            <person name="Zhu D."/>
            <person name="Lee S."/>
            <person name="Bess C."/>
            <person name="Blankenburg K."/>
            <person name="Forbes L."/>
            <person name="Fu Q."/>
            <person name="Gubbala S."/>
            <person name="Hirani K."/>
            <person name="Jayaseelan J.C."/>
            <person name="Lara F."/>
            <person name="Munidasa M."/>
            <person name="Palculict T."/>
            <person name="Patil S."/>
            <person name="Pu L.-L."/>
            <person name="Saada N."/>
            <person name="Tang L."/>
            <person name="Weissenberger G."/>
            <person name="Zhu Y."/>
            <person name="Hemphill L."/>
            <person name="Shang Y."/>
            <person name="Youmans B."/>
            <person name="Ayvaz T."/>
            <person name="Ross M."/>
            <person name="Santibanez J."/>
            <person name="Aqrawi P."/>
            <person name="Gross S."/>
            <person name="Joshi V."/>
            <person name="Fowler G."/>
            <person name="Nazareth L."/>
            <person name="Reid J."/>
            <person name="Worley K."/>
            <person name="Petrosino J."/>
            <person name="Highlander S."/>
            <person name="Gibbs R."/>
        </authorList>
    </citation>
    <scope>NUCLEOTIDE SEQUENCE [LARGE SCALE GENOMIC DNA]</scope>
    <source>
        <strain evidence="1 2">ATCC 33394</strain>
    </source>
</reference>
<keyword evidence="2" id="KW-1185">Reference proteome</keyword>
<organism evidence="1 2">
    <name type="scientific">Kingella denitrificans ATCC 33394</name>
    <dbReference type="NCBI Taxonomy" id="888741"/>
    <lineage>
        <taxon>Bacteria</taxon>
        <taxon>Pseudomonadati</taxon>
        <taxon>Pseudomonadota</taxon>
        <taxon>Betaproteobacteria</taxon>
        <taxon>Neisseriales</taxon>
        <taxon>Neisseriaceae</taxon>
        <taxon>Kingella</taxon>
    </lineage>
</organism>
<accession>F0F2P9</accession>
<evidence type="ECO:0000313" key="2">
    <source>
        <dbReference type="Proteomes" id="UP000004088"/>
    </source>
</evidence>
<dbReference type="HOGENOM" id="CLU_3271375_0_0_4"/>
<evidence type="ECO:0000313" key="1">
    <source>
        <dbReference type="EMBL" id="EGC16188.1"/>
    </source>
</evidence>
<sequence length="41" mass="4951">MDFFHAKLCKDWFRLVNNLRDNSGFLRKMKVQAALGYSSRW</sequence>
<protein>
    <submittedName>
        <fullName evidence="1">Uncharacterized protein</fullName>
    </submittedName>
</protein>